<accession>A0ABQ4EWK3</accession>
<dbReference type="RefSeq" id="WP_203860458.1">
    <property type="nucleotide sequence ID" value="NZ_BAAAZQ010000009.1"/>
</dbReference>
<evidence type="ECO:0000313" key="2">
    <source>
        <dbReference type="EMBL" id="GIG99055.1"/>
    </source>
</evidence>
<keyword evidence="3" id="KW-1185">Reference proteome</keyword>
<protein>
    <recommendedName>
        <fullName evidence="4">Transposase</fullName>
    </recommendedName>
</protein>
<feature type="region of interest" description="Disordered" evidence="1">
    <location>
        <begin position="65"/>
        <end position="129"/>
    </location>
</feature>
<evidence type="ECO:0000313" key="3">
    <source>
        <dbReference type="Proteomes" id="UP000621500"/>
    </source>
</evidence>
<comment type="caution">
    <text evidence="2">The sequence shown here is derived from an EMBL/GenBank/DDBJ whole genome shotgun (WGS) entry which is preliminary data.</text>
</comment>
<evidence type="ECO:0008006" key="4">
    <source>
        <dbReference type="Google" id="ProtNLM"/>
    </source>
</evidence>
<evidence type="ECO:0000256" key="1">
    <source>
        <dbReference type="SAM" id="MobiDB-lite"/>
    </source>
</evidence>
<proteinExistence type="predicted"/>
<name>A0ABQ4EWK3_9ACTN</name>
<dbReference type="EMBL" id="BONX01000039">
    <property type="protein sequence ID" value="GIG99055.1"/>
    <property type="molecule type" value="Genomic_DNA"/>
</dbReference>
<dbReference type="Proteomes" id="UP000621500">
    <property type="component" value="Unassembled WGS sequence"/>
</dbReference>
<feature type="compositionally biased region" description="Pro residues" evidence="1">
    <location>
        <begin position="67"/>
        <end position="88"/>
    </location>
</feature>
<organism evidence="2 3">
    <name type="scientific">Plantactinospora mayteni</name>
    <dbReference type="NCBI Taxonomy" id="566021"/>
    <lineage>
        <taxon>Bacteria</taxon>
        <taxon>Bacillati</taxon>
        <taxon>Actinomycetota</taxon>
        <taxon>Actinomycetes</taxon>
        <taxon>Micromonosporales</taxon>
        <taxon>Micromonosporaceae</taxon>
        <taxon>Plantactinospora</taxon>
    </lineage>
</organism>
<reference evidence="2 3" key="1">
    <citation type="submission" date="2021-01" db="EMBL/GenBank/DDBJ databases">
        <title>Whole genome shotgun sequence of Plantactinospora mayteni NBRC 109088.</title>
        <authorList>
            <person name="Komaki H."/>
            <person name="Tamura T."/>
        </authorList>
    </citation>
    <scope>NUCLEOTIDE SEQUENCE [LARGE SCALE GENOMIC DNA]</scope>
    <source>
        <strain evidence="2 3">NBRC 109088</strain>
    </source>
</reference>
<sequence length="129" mass="14738">MKRLLRHLAGPLPYHRRDWRRLWRYCRCGWRWRCPDAVELVPTPYQPPPPVELTEVERAEIRCLSATPPPVTPKAQPPATPEASPPPARGRASNRRPEWDAPTRSHLANGRAGGLTPAQEYRARRGARV</sequence>
<gene>
    <name evidence="2" type="ORF">Pma05_56280</name>
</gene>